<gene>
    <name evidence="2" type="ORF">E6C27_scaffold157G00700</name>
</gene>
<name>A0A5A7TXK2_CUCMM</name>
<evidence type="ECO:0000313" key="2">
    <source>
        <dbReference type="EMBL" id="KAA0046131.1"/>
    </source>
</evidence>
<reference evidence="2 3" key="1">
    <citation type="submission" date="2019-08" db="EMBL/GenBank/DDBJ databases">
        <title>Draft genome sequences of two oriental melons (Cucumis melo L. var makuwa).</title>
        <authorList>
            <person name="Kwon S.-Y."/>
        </authorList>
    </citation>
    <scope>NUCLEOTIDE SEQUENCE [LARGE SCALE GENOMIC DNA]</scope>
    <source>
        <strain evidence="3">cv. SW 3</strain>
        <tissue evidence="2">Leaf</tissue>
    </source>
</reference>
<organism evidence="2 3">
    <name type="scientific">Cucumis melo var. makuwa</name>
    <name type="common">Oriental melon</name>
    <dbReference type="NCBI Taxonomy" id="1194695"/>
    <lineage>
        <taxon>Eukaryota</taxon>
        <taxon>Viridiplantae</taxon>
        <taxon>Streptophyta</taxon>
        <taxon>Embryophyta</taxon>
        <taxon>Tracheophyta</taxon>
        <taxon>Spermatophyta</taxon>
        <taxon>Magnoliopsida</taxon>
        <taxon>eudicotyledons</taxon>
        <taxon>Gunneridae</taxon>
        <taxon>Pentapetalae</taxon>
        <taxon>rosids</taxon>
        <taxon>fabids</taxon>
        <taxon>Cucurbitales</taxon>
        <taxon>Cucurbitaceae</taxon>
        <taxon>Benincaseae</taxon>
        <taxon>Cucumis</taxon>
    </lineage>
</organism>
<dbReference type="PANTHER" id="PTHR48449:SF1">
    <property type="entry name" value="DUF1985 DOMAIN-CONTAINING PROTEIN"/>
    <property type="match status" value="1"/>
</dbReference>
<feature type="region of interest" description="Disordered" evidence="1">
    <location>
        <begin position="299"/>
        <end position="340"/>
    </location>
</feature>
<dbReference type="EMBL" id="SSTE01014379">
    <property type="protein sequence ID" value="KAA0046131.1"/>
    <property type="molecule type" value="Genomic_DNA"/>
</dbReference>
<evidence type="ECO:0008006" key="4">
    <source>
        <dbReference type="Google" id="ProtNLM"/>
    </source>
</evidence>
<evidence type="ECO:0000313" key="3">
    <source>
        <dbReference type="Proteomes" id="UP000321393"/>
    </source>
</evidence>
<evidence type="ECO:0000256" key="1">
    <source>
        <dbReference type="SAM" id="MobiDB-lite"/>
    </source>
</evidence>
<feature type="compositionally biased region" description="Basic and acidic residues" evidence="1">
    <location>
        <begin position="315"/>
        <end position="327"/>
    </location>
</feature>
<sequence>MLDLKHVKMLDDKEKFRNYPWGRLCFSLTKQFIQNAVKSKRKFKNLETESKVYAFLQGFPMVLAYWAYEILHQLASGNRRQVSRPISRAVQPSRVAISPIQLASLRLDQLAPPSPSNFSQFVRQLSHNFEPVPRPPARRHISAPSLDPYHPFATRVAPSAVVDPRFRPKQETRAFDPEPDPRSRSAPLRRAHMQAAPRAPASRAVPPFSRKPSRTRVVPALSRATPQGQTLQPRPRDLTAWKAHFLAVRTRRANLQVLPRDIEDQIFVPTRAHVARVRERARDWVEVEVGARASWRATKSDCGRMPPRRGVRRGGGREGRGADRGQPEEQPTVPAVDPNAPVTQADLTAMEQRYQDMLQAALAPFFATQQNQVAPV</sequence>
<comment type="caution">
    <text evidence="2">The sequence shown here is derived from an EMBL/GenBank/DDBJ whole genome shotgun (WGS) entry which is preliminary data.</text>
</comment>
<protein>
    <recommendedName>
        <fullName evidence="4">DUF1985 domain-containing protein</fullName>
    </recommendedName>
</protein>
<dbReference type="PANTHER" id="PTHR48449">
    <property type="entry name" value="DUF1985 DOMAIN-CONTAINING PROTEIN"/>
    <property type="match status" value="1"/>
</dbReference>
<feature type="compositionally biased region" description="Basic and acidic residues" evidence="1">
    <location>
        <begin position="166"/>
        <end position="183"/>
    </location>
</feature>
<dbReference type="OrthoDB" id="1194650at2759"/>
<dbReference type="AlphaFoldDB" id="A0A5A7TXK2"/>
<accession>A0A5A7TXK2</accession>
<proteinExistence type="predicted"/>
<dbReference type="Proteomes" id="UP000321393">
    <property type="component" value="Unassembled WGS sequence"/>
</dbReference>
<feature type="region of interest" description="Disordered" evidence="1">
    <location>
        <begin position="166"/>
        <end position="233"/>
    </location>
</feature>
<feature type="compositionally biased region" description="Low complexity" evidence="1">
    <location>
        <begin position="195"/>
        <end position="207"/>
    </location>
</feature>